<proteinExistence type="predicted"/>
<dbReference type="AlphaFoldDB" id="A0A6N6VWS9"/>
<keyword evidence="4" id="KW-1185">Reference proteome</keyword>
<evidence type="ECO:0000256" key="1">
    <source>
        <dbReference type="SAM" id="Phobius"/>
    </source>
</evidence>
<evidence type="ECO:0008006" key="5">
    <source>
        <dbReference type="Google" id="ProtNLM"/>
    </source>
</evidence>
<reference evidence="3 4" key="1">
    <citation type="submission" date="2019-10" db="EMBL/GenBank/DDBJ databases">
        <title>New species of Slilvanegrellaceae.</title>
        <authorList>
            <person name="Pitt A."/>
            <person name="Hahn M.W."/>
        </authorList>
    </citation>
    <scope>NUCLEOTIDE SEQUENCE [LARGE SCALE GENOMIC DNA]</scope>
    <source>
        <strain evidence="3 4">SP-Ram-0.45-NSY-1</strain>
    </source>
</reference>
<dbReference type="RefSeq" id="WP_153420538.1">
    <property type="nucleotide sequence ID" value="NZ_WFLM01000003.1"/>
</dbReference>
<dbReference type="EMBL" id="WFLM01000003">
    <property type="protein sequence ID" value="KAB8039139.1"/>
    <property type="molecule type" value="Genomic_DNA"/>
</dbReference>
<keyword evidence="1" id="KW-1133">Transmembrane helix</keyword>
<name>A0A6N6VWS9_9BACT</name>
<comment type="caution">
    <text evidence="3">The sequence shown here is derived from an EMBL/GenBank/DDBJ whole genome shotgun (WGS) entry which is preliminary data.</text>
</comment>
<evidence type="ECO:0000256" key="2">
    <source>
        <dbReference type="SAM" id="SignalP"/>
    </source>
</evidence>
<evidence type="ECO:0000313" key="3">
    <source>
        <dbReference type="EMBL" id="KAB8039139.1"/>
    </source>
</evidence>
<feature type="transmembrane region" description="Helical" evidence="1">
    <location>
        <begin position="75"/>
        <end position="92"/>
    </location>
</feature>
<organism evidence="3 4">
    <name type="scientific">Silvanigrella paludirubra</name>
    <dbReference type="NCBI Taxonomy" id="2499159"/>
    <lineage>
        <taxon>Bacteria</taxon>
        <taxon>Pseudomonadati</taxon>
        <taxon>Bdellovibrionota</taxon>
        <taxon>Oligoflexia</taxon>
        <taxon>Silvanigrellales</taxon>
        <taxon>Silvanigrellaceae</taxon>
        <taxon>Silvanigrella</taxon>
    </lineage>
</organism>
<feature type="chain" id="PRO_5026769101" description="TrbC/VirB2 family protein" evidence="2">
    <location>
        <begin position="23"/>
        <end position="111"/>
    </location>
</feature>
<sequence length="111" mass="12704">MKKINKIIITLLFIFYPQFSHAEGLGDITDKIKELAEDIFGMTDSVRVLGLAILVFSIVIWALIPQVRKKLSDHWGTVGIIFVLWVVMMYFGENIKTALNDSFAFQKLIKK</sequence>
<feature type="transmembrane region" description="Helical" evidence="1">
    <location>
        <begin position="46"/>
        <end position="63"/>
    </location>
</feature>
<dbReference type="Proteomes" id="UP000437748">
    <property type="component" value="Unassembled WGS sequence"/>
</dbReference>
<keyword evidence="2" id="KW-0732">Signal</keyword>
<gene>
    <name evidence="3" type="ORF">GCL60_09800</name>
</gene>
<accession>A0A6N6VWS9</accession>
<protein>
    <recommendedName>
        <fullName evidence="5">TrbC/VirB2 family protein</fullName>
    </recommendedName>
</protein>
<keyword evidence="1" id="KW-0812">Transmembrane</keyword>
<keyword evidence="1" id="KW-0472">Membrane</keyword>
<evidence type="ECO:0000313" key="4">
    <source>
        <dbReference type="Proteomes" id="UP000437748"/>
    </source>
</evidence>
<feature type="signal peptide" evidence="2">
    <location>
        <begin position="1"/>
        <end position="22"/>
    </location>
</feature>